<reference evidence="2" key="1">
    <citation type="submission" date="2022-10" db="EMBL/GenBank/DDBJ databases">
        <title>Tapping the CABI collections for fungal endophytes: first genome assemblies for Collariella, Neodidymelliopsis, Ascochyta clinopodiicola, Didymella pomorum, Didymosphaeria variabile, Neocosmospora piperis and Neocucurbitaria cava.</title>
        <authorList>
            <person name="Hill R."/>
        </authorList>
    </citation>
    <scope>NUCLEOTIDE SEQUENCE</scope>
    <source>
        <strain evidence="2">IMI 360193</strain>
    </source>
</reference>
<dbReference type="Gene3D" id="3.90.550.10">
    <property type="entry name" value="Spore Coat Polysaccharide Biosynthesis Protein SpsA, Chain A"/>
    <property type="match status" value="1"/>
</dbReference>
<comment type="caution">
    <text evidence="2">The sequence shown here is derived from an EMBL/GenBank/DDBJ whole genome shotgun (WGS) entry which is preliminary data.</text>
</comment>
<accession>A0A9W8WPS6</accession>
<feature type="transmembrane region" description="Helical" evidence="1">
    <location>
        <begin position="385"/>
        <end position="404"/>
    </location>
</feature>
<dbReference type="Proteomes" id="UP001140562">
    <property type="component" value="Unassembled WGS sequence"/>
</dbReference>
<keyword evidence="1" id="KW-0472">Membrane</keyword>
<organism evidence="2 3">
    <name type="scientific">Didymella glomerata</name>
    <dbReference type="NCBI Taxonomy" id="749621"/>
    <lineage>
        <taxon>Eukaryota</taxon>
        <taxon>Fungi</taxon>
        <taxon>Dikarya</taxon>
        <taxon>Ascomycota</taxon>
        <taxon>Pezizomycotina</taxon>
        <taxon>Dothideomycetes</taxon>
        <taxon>Pleosporomycetidae</taxon>
        <taxon>Pleosporales</taxon>
        <taxon>Pleosporineae</taxon>
        <taxon>Didymellaceae</taxon>
        <taxon>Didymella</taxon>
    </lineage>
</organism>
<dbReference type="InterPro" id="IPR029044">
    <property type="entry name" value="Nucleotide-diphossugar_trans"/>
</dbReference>
<dbReference type="OrthoDB" id="2590398at2759"/>
<feature type="transmembrane region" description="Helical" evidence="1">
    <location>
        <begin position="435"/>
        <end position="454"/>
    </location>
</feature>
<dbReference type="Pfam" id="PF13641">
    <property type="entry name" value="Glyco_tranf_2_3"/>
    <property type="match status" value="1"/>
</dbReference>
<evidence type="ECO:0000313" key="2">
    <source>
        <dbReference type="EMBL" id="KAJ4330176.1"/>
    </source>
</evidence>
<proteinExistence type="predicted"/>
<feature type="transmembrane region" description="Helical" evidence="1">
    <location>
        <begin position="67"/>
        <end position="86"/>
    </location>
</feature>
<dbReference type="EMBL" id="JAPEUV010000219">
    <property type="protein sequence ID" value="KAJ4330176.1"/>
    <property type="molecule type" value="Genomic_DNA"/>
</dbReference>
<keyword evidence="1" id="KW-0812">Transmembrane</keyword>
<evidence type="ECO:0000256" key="1">
    <source>
        <dbReference type="SAM" id="Phobius"/>
    </source>
</evidence>
<dbReference type="CDD" id="cd00761">
    <property type="entry name" value="Glyco_tranf_GTA_type"/>
    <property type="match status" value="1"/>
</dbReference>
<keyword evidence="3" id="KW-1185">Reference proteome</keyword>
<keyword evidence="1" id="KW-1133">Transmembrane helix</keyword>
<protein>
    <submittedName>
        <fullName evidence="2">Uncharacterized protein</fullName>
    </submittedName>
</protein>
<sequence length="611" mass="69098">MAYISPGQRLRRGTVSTIIQHFVPDSVARTFTKESVFQRARRGTVWAMYNKAHDREAKRNRKRWVQVLFEASVYVLLVSFVYFVLIGRPLWRGAVWWMYWVMKHKFVFRGGVWISLGIAFVFAFAPLLIFFEKDFVPELQREGSGISHTKDLDTALLIPCHKSADLLPATLEAALRTFPPSHIFVLANGNSPEPIDNTETVCETYGVNHIWSPIGSKIVARFVGCYAARSFRNVLLIDDDCLLPDAFPVVTDRLVGNVKCIGYTIKSVGAQRSKGTLCQQAQDLEYKLSGLQRDFAGRIGSATFPHGAVALWDRELLLKSFQEHPGYSVSEDWFFGHVARRLGARITMCSQVFVETETPSAVFTSSGSRGGFGEMTVFKQRFKRWNFFLVNGMYHNMSYMLISWKLGFRELGTKVFVFKEVRCPPRLLTVLTPQIYETFFALLAPFLLPIAFAVQPRFTGILLAATTAMYLIHTIIFNELHLRRKHERIAPTAAYAYYLPYKILLTAIDVASCYWSLFKYAHYFARRHLKVTEDAKAVEIILRLEDDRDAVDASIGVGGRRLTVHAVGAEVVAEGTDESAQNVLARIRTEGIAAVDFAAVDYAVVKIESSE</sequence>
<evidence type="ECO:0000313" key="3">
    <source>
        <dbReference type="Proteomes" id="UP001140562"/>
    </source>
</evidence>
<gene>
    <name evidence="2" type="ORF">N0V87_010220</name>
</gene>
<dbReference type="SUPFAM" id="SSF53448">
    <property type="entry name" value="Nucleotide-diphospho-sugar transferases"/>
    <property type="match status" value="1"/>
</dbReference>
<dbReference type="AlphaFoldDB" id="A0A9W8WPS6"/>
<feature type="transmembrane region" description="Helical" evidence="1">
    <location>
        <begin position="461"/>
        <end position="478"/>
    </location>
</feature>
<feature type="transmembrane region" description="Helical" evidence="1">
    <location>
        <begin position="498"/>
        <end position="518"/>
    </location>
</feature>
<name>A0A9W8WPS6_9PLEO</name>
<feature type="transmembrane region" description="Helical" evidence="1">
    <location>
        <begin position="106"/>
        <end position="131"/>
    </location>
</feature>